<keyword evidence="2" id="KW-1185">Reference proteome</keyword>
<evidence type="ECO:0000313" key="1">
    <source>
        <dbReference type="EMBL" id="ADL03401.1"/>
    </source>
</evidence>
<evidence type="ECO:0000313" key="2">
    <source>
        <dbReference type="Proteomes" id="UP000001662"/>
    </source>
</evidence>
<dbReference type="HOGENOM" id="CLU_1173821_0_0_9"/>
<proteinExistence type="predicted"/>
<dbReference type="PaxDb" id="610130-Closa_0776"/>
<protein>
    <submittedName>
        <fullName evidence="1">Uncharacterized protein</fullName>
    </submittedName>
</protein>
<dbReference type="EMBL" id="CP002109">
    <property type="protein sequence ID" value="ADL03401.1"/>
    <property type="molecule type" value="Genomic_DNA"/>
</dbReference>
<reference evidence="1" key="1">
    <citation type="submission" date="2010-07" db="EMBL/GenBank/DDBJ databases">
        <title>Complete sequence of Clostridium saccharolyticum WM1.</title>
        <authorList>
            <consortium name="US DOE Joint Genome Institute"/>
            <person name="Lucas S."/>
            <person name="Copeland A."/>
            <person name="Lapidus A."/>
            <person name="Cheng J.-F."/>
            <person name="Bruce D."/>
            <person name="Goodwin L."/>
            <person name="Pitluck S."/>
            <person name="Chertkov O."/>
            <person name="Detter J.C."/>
            <person name="Han C."/>
            <person name="Tapia R."/>
            <person name="Land M."/>
            <person name="Hauser L."/>
            <person name="Chang Y.-J."/>
            <person name="Jeffries C."/>
            <person name="Kyrpides N."/>
            <person name="Ivanova N."/>
            <person name="Mikhailova N."/>
            <person name="Mouttaki H."/>
            <person name="Lin L."/>
            <person name="Zhou J."/>
            <person name="Hemme C.L."/>
            <person name="Woyke T."/>
        </authorList>
    </citation>
    <scope>NUCLEOTIDE SEQUENCE [LARGE SCALE GENOMIC DNA]</scope>
    <source>
        <strain evidence="1">WM1</strain>
    </source>
</reference>
<dbReference type="Proteomes" id="UP000001662">
    <property type="component" value="Chromosome"/>
</dbReference>
<dbReference type="KEGG" id="csh:Closa_0776"/>
<accession>D9R5J5</accession>
<dbReference type="AlphaFoldDB" id="D9R5J5"/>
<dbReference type="RefSeq" id="WP_013271496.1">
    <property type="nucleotide sequence ID" value="NC_014376.1"/>
</dbReference>
<name>D9R5J5_LACSW</name>
<sequence length="236" mass="28246">MNDELTSQLFSTIEVLDKIKSCTLPEISGDMDMELKLQLINCYEQTKEVVNKIIISWHGEIPDETGNLQTDYYNSIHTAAELLTKVSTEMLLAFDKRILYKKILEEHQIMQADIIHFLNEKYQLITTSNLNLSKETLCNMLSGRRKCFTYWPLFHLIPYIKLEHPDYLEKLSQEKLDPLWEKSEHYFYELWEEHWNQFCNDFFDGELKPEEFSKSFQNRIDYSLKKHRTNKKNTNK</sequence>
<organism evidence="1 2">
    <name type="scientific">Lacrimispora saccharolytica (strain ATCC 35040 / DSM 2544 / NRCC 2533 / WM1)</name>
    <name type="common">Clostridium saccharolyticum</name>
    <dbReference type="NCBI Taxonomy" id="610130"/>
    <lineage>
        <taxon>Bacteria</taxon>
        <taxon>Bacillati</taxon>
        <taxon>Bacillota</taxon>
        <taxon>Clostridia</taxon>
        <taxon>Lachnospirales</taxon>
        <taxon>Lachnospiraceae</taxon>
        <taxon>Lacrimispora</taxon>
    </lineage>
</organism>
<gene>
    <name evidence="1" type="ordered locus">Closa_0776</name>
</gene>